<evidence type="ECO:0000313" key="3">
    <source>
        <dbReference type="Proteomes" id="UP000196710"/>
    </source>
</evidence>
<evidence type="ECO:0000313" key="2">
    <source>
        <dbReference type="EMBL" id="QQR31286.1"/>
    </source>
</evidence>
<gene>
    <name evidence="1" type="ORF">ADH66_15975</name>
    <name evidence="2" type="ORF">I5Q82_06350</name>
</gene>
<dbReference type="EMBL" id="CP021422">
    <property type="protein sequence ID" value="ASB42018.1"/>
    <property type="molecule type" value="Genomic_DNA"/>
</dbReference>
<evidence type="ECO:0008006" key="5">
    <source>
        <dbReference type="Google" id="ProtNLM"/>
    </source>
</evidence>
<evidence type="ECO:0000313" key="1">
    <source>
        <dbReference type="EMBL" id="ASB42018.1"/>
    </source>
</evidence>
<reference evidence="2 4" key="3">
    <citation type="submission" date="2020-11" db="EMBL/GenBank/DDBJ databases">
        <title>Closed and high quality bacterial genomes of the OMM12 community.</title>
        <authorList>
            <person name="Marbouty M."/>
            <person name="Lamy-Besnier Q."/>
            <person name="Debarbieux L."/>
            <person name="Koszul R."/>
        </authorList>
    </citation>
    <scope>NUCLEOTIDE SEQUENCE [LARGE SCALE GENOMIC DNA]</scope>
    <source>
        <strain evidence="2 4">KB18</strain>
    </source>
</reference>
<sequence length="200" mass="22992">MKMDGRLMMSLYYIMDNLSRGIDPITNLQISNDMMLTSKVLQGAFAEAANVFKVMSDSIGEDDEIYFVFNSKGRKVPFFFLRQELELIPIVRDEVTISRFTFGVNELIHREGMRKLRATQLTSWLVDHNYLEEIESHSETVYKVSTELGESIGIHAIYKKNAAGEKYVTNTYSIEAQKFLVNIVLPQITRIVDIEPPQLQ</sequence>
<accession>A0A1Z2XU93</accession>
<dbReference type="Proteomes" id="UP000196710">
    <property type="component" value="Chromosome"/>
</dbReference>
<dbReference type="KEGG" id="amur:ADH66_15975"/>
<dbReference type="AlphaFoldDB" id="A0A1Z2XU93"/>
<protein>
    <recommendedName>
        <fullName evidence="5">DUF4364 domain-containing protein</fullName>
    </recommendedName>
</protein>
<dbReference type="Proteomes" id="UP000596035">
    <property type="component" value="Chromosome"/>
</dbReference>
<proteinExistence type="predicted"/>
<evidence type="ECO:0000313" key="4">
    <source>
        <dbReference type="Proteomes" id="UP000596035"/>
    </source>
</evidence>
<dbReference type="RefSeq" id="WP_066538794.1">
    <property type="nucleotide sequence ID" value="NZ_CP021422.1"/>
</dbReference>
<keyword evidence="3" id="KW-1185">Reference proteome</keyword>
<name>A0A1Z2XU93_9FIRM</name>
<reference evidence="1" key="1">
    <citation type="journal article" date="2017" name="Genome Announc.">
        <title>High-Quality Whole-Genome Sequences of the Oligo-Mouse-Microbiota Bacterial Community.</title>
        <authorList>
            <person name="Garzetti D."/>
            <person name="Brugiroux S."/>
            <person name="Bunk B."/>
            <person name="Pukall R."/>
            <person name="McCoy K.D."/>
            <person name="Macpherson A.J."/>
            <person name="Stecher B."/>
        </authorList>
    </citation>
    <scope>NUCLEOTIDE SEQUENCE</scope>
    <source>
        <strain evidence="1">KB18</strain>
    </source>
</reference>
<dbReference type="EMBL" id="CP065321">
    <property type="protein sequence ID" value="QQR31286.1"/>
    <property type="molecule type" value="Genomic_DNA"/>
</dbReference>
<organism evidence="2 4">
    <name type="scientific">Acutalibacter muris</name>
    <dbReference type="NCBI Taxonomy" id="1796620"/>
    <lineage>
        <taxon>Bacteria</taxon>
        <taxon>Bacillati</taxon>
        <taxon>Bacillota</taxon>
        <taxon>Clostridia</taxon>
        <taxon>Eubacteriales</taxon>
        <taxon>Acutalibacteraceae</taxon>
        <taxon>Acutalibacter</taxon>
    </lineage>
</organism>
<reference evidence="3" key="2">
    <citation type="submission" date="2017-05" db="EMBL/GenBank/DDBJ databases">
        <title>Improved OligoMM genomes.</title>
        <authorList>
            <person name="Garzetti D."/>
        </authorList>
    </citation>
    <scope>NUCLEOTIDE SEQUENCE [LARGE SCALE GENOMIC DNA]</scope>
    <source>
        <strain evidence="3">KB18</strain>
    </source>
</reference>